<gene>
    <name evidence="12" type="ORF">ST47_g9738</name>
</gene>
<dbReference type="InterPro" id="IPR014816">
    <property type="entry name" value="tRNA_MeTrfase_Gcd14"/>
</dbReference>
<dbReference type="InterPro" id="IPR029063">
    <property type="entry name" value="SAM-dependent_MTases_sf"/>
</dbReference>
<dbReference type="GO" id="GO:0031515">
    <property type="term" value="C:tRNA (m1A) methyltransferase complex"/>
    <property type="evidence" value="ECO:0007669"/>
    <property type="project" value="InterPro"/>
</dbReference>
<dbReference type="Pfam" id="PF08704">
    <property type="entry name" value="GCD14"/>
    <property type="match status" value="3"/>
</dbReference>
<dbReference type="GO" id="GO:0030488">
    <property type="term" value="P:tRNA methylation"/>
    <property type="evidence" value="ECO:0007669"/>
    <property type="project" value="InterPro"/>
</dbReference>
<reference evidence="12 13" key="1">
    <citation type="journal article" date="2016" name="Sci. Rep.">
        <title>Draft genome sequencing and secretome analysis of fungal phytopathogen Ascochyta rabiei provides insight into the necrotrophic effector repertoire.</title>
        <authorList>
            <person name="Verma S."/>
            <person name="Gazara R.K."/>
            <person name="Nizam S."/>
            <person name="Parween S."/>
            <person name="Chattopadhyay D."/>
            <person name="Verma P.K."/>
        </authorList>
    </citation>
    <scope>NUCLEOTIDE SEQUENCE [LARGE SCALE GENOMIC DNA]</scope>
    <source>
        <strain evidence="12 13">ArDII</strain>
    </source>
</reference>
<dbReference type="GO" id="GO:0160107">
    <property type="term" value="F:tRNA (adenine(58)-N1)-methyltransferase activity"/>
    <property type="evidence" value="ECO:0007669"/>
    <property type="project" value="UniProtKB-EC"/>
</dbReference>
<keyword evidence="4 12" id="KW-0489">Methyltransferase</keyword>
<feature type="region of interest" description="Disordered" evidence="10">
    <location>
        <begin position="306"/>
        <end position="338"/>
    </location>
</feature>
<keyword evidence="6" id="KW-0949">S-adenosyl-L-methionine</keyword>
<comment type="caution">
    <text evidence="12">The sequence shown here is derived from an EMBL/GenBank/DDBJ whole genome shotgun (WGS) entry which is preliminary data.</text>
</comment>
<organism evidence="12 13">
    <name type="scientific">Didymella rabiei</name>
    <name type="common">Chickpea ascochyta blight fungus</name>
    <name type="synonym">Mycosphaerella rabiei</name>
    <dbReference type="NCBI Taxonomy" id="5454"/>
    <lineage>
        <taxon>Eukaryota</taxon>
        <taxon>Fungi</taxon>
        <taxon>Dikarya</taxon>
        <taxon>Ascomycota</taxon>
        <taxon>Pezizomycotina</taxon>
        <taxon>Dothideomycetes</taxon>
        <taxon>Pleosporomycetidae</taxon>
        <taxon>Pleosporales</taxon>
        <taxon>Pleosporineae</taxon>
        <taxon>Didymellaceae</taxon>
        <taxon>Ascochyta</taxon>
    </lineage>
</organism>
<dbReference type="EC" id="2.1.1.220" evidence="2"/>
<evidence type="ECO:0000256" key="7">
    <source>
        <dbReference type="ARBA" id="ARBA00022694"/>
    </source>
</evidence>
<evidence type="ECO:0000256" key="2">
    <source>
        <dbReference type="ARBA" id="ARBA00012796"/>
    </source>
</evidence>
<evidence type="ECO:0000313" key="13">
    <source>
        <dbReference type="Proteomes" id="UP000076837"/>
    </source>
</evidence>
<dbReference type="GO" id="GO:0005634">
    <property type="term" value="C:nucleus"/>
    <property type="evidence" value="ECO:0007669"/>
    <property type="project" value="UniProtKB-SubCell"/>
</dbReference>
<evidence type="ECO:0000313" key="12">
    <source>
        <dbReference type="EMBL" id="KZM19120.1"/>
    </source>
</evidence>
<dbReference type="PROSITE" id="PS51620">
    <property type="entry name" value="SAM_TRM61"/>
    <property type="match status" value="1"/>
</dbReference>
<feature type="domain" description="tRNA (adenine(58)-N(1))-methyltransferase catalytic subunit TRM61 C-terminal" evidence="11">
    <location>
        <begin position="343"/>
        <end position="418"/>
    </location>
</feature>
<feature type="domain" description="tRNA (adenine(58)-N(1))-methyltransferase catalytic subunit TRM61 C-terminal" evidence="11">
    <location>
        <begin position="135"/>
        <end position="196"/>
    </location>
</feature>
<evidence type="ECO:0000256" key="4">
    <source>
        <dbReference type="ARBA" id="ARBA00022603"/>
    </source>
</evidence>
<feature type="region of interest" description="Disordered" evidence="10">
    <location>
        <begin position="209"/>
        <end position="235"/>
    </location>
</feature>
<sequence>MNVQSGDMRPAGGAQQVMAPVISPFFDPGTHSSAHNLGIVQLRRDHLIPAVLAPNGDSDYAEGKVENTRFGSFPHSTLVDQPWGTQVLASVVDTGSRGKSKKRKRDGRDEGTETPTTDAADTKKDIVKAATASSGFAHLIPPTPETWTLSLPHRTQVVYTPDYSYILQRLRVRPGDHLIEAGAGSGSFTHAAARAVYNGAPGMQDTSYSAADMEEEDNAVGTSPKKRKRKRKTRHGGVYSFEYHEPRAKQLHAEIVEHGLDPVVTVTHRDVYGDGFNLNDSTSPAADAVFLDLPAPWQALKHLARTPPSAATVQAATSDPSTPAEPTPSPSPSKPFVSPLNPRNAVRICTFSPCIEQVTKTVAALRTLGWVEIDMVEIQAKRLEVRRERVGLAEEGLRGGNASAATVQEAVQRLRDVEGRAAVFHSLQKEKQDDVMRRAELRKRQKAGAAAAATATTTTTTDSEQTQNSQKDKKGKLNIPKHGLPPSKHDRLDKAKKDLETRALYKEGRLIHRTEPELKTHTSYLVFAVLPRAWTAEDEEKARRKYG</sequence>
<dbReference type="PANTHER" id="PTHR12133">
    <property type="entry name" value="TRNA (ADENINE(58)-N(1))-METHYLTRANSFERASE"/>
    <property type="match status" value="1"/>
</dbReference>
<keyword evidence="7" id="KW-0819">tRNA processing</keyword>
<dbReference type="SUPFAM" id="SSF53335">
    <property type="entry name" value="S-adenosyl-L-methionine-dependent methyltransferases"/>
    <property type="match status" value="1"/>
</dbReference>
<name>A0A162WMU6_DIDRA</name>
<dbReference type="STRING" id="5454.A0A162WMU6"/>
<keyword evidence="13" id="KW-1185">Reference proteome</keyword>
<feature type="region of interest" description="Disordered" evidence="10">
    <location>
        <begin position="92"/>
        <end position="123"/>
    </location>
</feature>
<evidence type="ECO:0000256" key="1">
    <source>
        <dbReference type="ARBA" id="ARBA00004123"/>
    </source>
</evidence>
<dbReference type="EMBL" id="JYNV01000302">
    <property type="protein sequence ID" value="KZM19120.1"/>
    <property type="molecule type" value="Genomic_DNA"/>
</dbReference>
<dbReference type="PANTHER" id="PTHR12133:SF2">
    <property type="entry name" value="TRNA (ADENINE(58)-N(1))-METHYLTRANSFERASE CATALYTIC SUBUNIT TRMT61A"/>
    <property type="match status" value="1"/>
</dbReference>
<evidence type="ECO:0000256" key="8">
    <source>
        <dbReference type="ARBA" id="ARBA00023242"/>
    </source>
</evidence>
<proteinExistence type="predicted"/>
<feature type="domain" description="tRNA (adenine(58)-N(1))-methyltransferase catalytic subunit TRM61 C-terminal" evidence="11">
    <location>
        <begin position="235"/>
        <end position="305"/>
    </location>
</feature>
<protein>
    <recommendedName>
        <fullName evidence="3">tRNA (adenine(58)-N(1))-methyltransferase catalytic subunit TRM61</fullName>
        <ecNumber evidence="2">2.1.1.220</ecNumber>
    </recommendedName>
    <alternativeName>
        <fullName evidence="9">tRNA(m1A58)-methyltransferase subunit TRM61</fullName>
    </alternativeName>
</protein>
<dbReference type="Gene3D" id="3.10.330.20">
    <property type="match status" value="1"/>
</dbReference>
<evidence type="ECO:0000256" key="6">
    <source>
        <dbReference type="ARBA" id="ARBA00022691"/>
    </source>
</evidence>
<evidence type="ECO:0000256" key="9">
    <source>
        <dbReference type="ARBA" id="ARBA00033309"/>
    </source>
</evidence>
<keyword evidence="8" id="KW-0539">Nucleus</keyword>
<feature type="compositionally biased region" description="Pro residues" evidence="10">
    <location>
        <begin position="323"/>
        <end position="333"/>
    </location>
</feature>
<evidence type="ECO:0000256" key="10">
    <source>
        <dbReference type="SAM" id="MobiDB-lite"/>
    </source>
</evidence>
<evidence type="ECO:0000256" key="5">
    <source>
        <dbReference type="ARBA" id="ARBA00022679"/>
    </source>
</evidence>
<dbReference type="Gene3D" id="3.40.50.150">
    <property type="entry name" value="Vaccinia Virus protein VP39"/>
    <property type="match status" value="1"/>
</dbReference>
<feature type="compositionally biased region" description="Low complexity" evidence="10">
    <location>
        <begin position="447"/>
        <end position="461"/>
    </location>
</feature>
<dbReference type="AlphaFoldDB" id="A0A162WMU6"/>
<dbReference type="InterPro" id="IPR049470">
    <property type="entry name" value="TRM61_C"/>
</dbReference>
<feature type="compositionally biased region" description="Basic residues" evidence="10">
    <location>
        <begin position="224"/>
        <end position="235"/>
    </location>
</feature>
<evidence type="ECO:0000256" key="3">
    <source>
        <dbReference type="ARBA" id="ARBA00015963"/>
    </source>
</evidence>
<evidence type="ECO:0000259" key="11">
    <source>
        <dbReference type="Pfam" id="PF08704"/>
    </source>
</evidence>
<feature type="region of interest" description="Disordered" evidence="10">
    <location>
        <begin position="442"/>
        <end position="494"/>
    </location>
</feature>
<comment type="subcellular location">
    <subcellularLocation>
        <location evidence="1">Nucleus</location>
    </subcellularLocation>
</comment>
<dbReference type="Proteomes" id="UP000076837">
    <property type="component" value="Unassembled WGS sequence"/>
</dbReference>
<accession>A0A162WMU6</accession>
<keyword evidence="5 12" id="KW-0808">Transferase</keyword>